<keyword evidence="1" id="KW-0812">Transmembrane</keyword>
<name>A0A1V4JIY0_PATFA</name>
<dbReference type="PANTHER" id="PTHR43836:SF1">
    <property type="entry name" value="TRANSMEMBRANE O-METHYLTRANSFERASE"/>
    <property type="match status" value="1"/>
</dbReference>
<dbReference type="GO" id="GO:0032502">
    <property type="term" value="P:developmental process"/>
    <property type="evidence" value="ECO:0007669"/>
    <property type="project" value="TreeGrafter"/>
</dbReference>
<dbReference type="GO" id="GO:0042424">
    <property type="term" value="P:catecholamine catabolic process"/>
    <property type="evidence" value="ECO:0007669"/>
    <property type="project" value="TreeGrafter"/>
</dbReference>
<evidence type="ECO:0000313" key="1">
    <source>
        <dbReference type="EMBL" id="OPJ72141.1"/>
    </source>
</evidence>
<dbReference type="GO" id="GO:0016206">
    <property type="term" value="F:catechol O-methyltransferase activity"/>
    <property type="evidence" value="ECO:0007669"/>
    <property type="project" value="TreeGrafter"/>
</dbReference>
<reference evidence="1 2" key="1">
    <citation type="submission" date="2016-02" db="EMBL/GenBank/DDBJ databases">
        <title>Band-tailed pigeon sequencing and assembly.</title>
        <authorList>
            <person name="Soares A.E."/>
            <person name="Novak B.J."/>
            <person name="Rice E.S."/>
            <person name="O'Connell B."/>
            <person name="Chang D."/>
            <person name="Weber S."/>
            <person name="Shapiro B."/>
        </authorList>
    </citation>
    <scope>NUCLEOTIDE SEQUENCE [LARGE SCALE GENOMIC DNA]</scope>
    <source>
        <strain evidence="1">BTP2013</strain>
        <tissue evidence="1">Blood</tissue>
    </source>
</reference>
<organism evidence="1 2">
    <name type="scientific">Patagioenas fasciata monilis</name>
    <dbReference type="NCBI Taxonomy" id="372326"/>
    <lineage>
        <taxon>Eukaryota</taxon>
        <taxon>Metazoa</taxon>
        <taxon>Chordata</taxon>
        <taxon>Craniata</taxon>
        <taxon>Vertebrata</taxon>
        <taxon>Euteleostomi</taxon>
        <taxon>Archelosauria</taxon>
        <taxon>Archosauria</taxon>
        <taxon>Dinosauria</taxon>
        <taxon>Saurischia</taxon>
        <taxon>Theropoda</taxon>
        <taxon>Coelurosauria</taxon>
        <taxon>Aves</taxon>
        <taxon>Neognathae</taxon>
        <taxon>Neoaves</taxon>
        <taxon>Columbimorphae</taxon>
        <taxon>Columbiformes</taxon>
        <taxon>Columbidae</taxon>
        <taxon>Patagioenas</taxon>
    </lineage>
</organism>
<keyword evidence="1" id="KW-0489">Methyltransferase</keyword>
<evidence type="ECO:0000313" key="2">
    <source>
        <dbReference type="Proteomes" id="UP000190648"/>
    </source>
</evidence>
<dbReference type="PANTHER" id="PTHR43836">
    <property type="entry name" value="CATECHOL O-METHYLTRANSFERASE 1-RELATED"/>
    <property type="match status" value="1"/>
</dbReference>
<gene>
    <name evidence="1" type="ORF">AV530_014188</name>
</gene>
<accession>A0A1V4JIY0</accession>
<dbReference type="Proteomes" id="UP000190648">
    <property type="component" value="Unassembled WGS sequence"/>
</dbReference>
<dbReference type="OrthoDB" id="186626at2759"/>
<protein>
    <submittedName>
        <fullName evidence="1">Transmembrane O-methyltransferase</fullName>
    </submittedName>
</protein>
<dbReference type="GO" id="GO:0032259">
    <property type="term" value="P:methylation"/>
    <property type="evidence" value="ECO:0007669"/>
    <property type="project" value="UniProtKB-KW"/>
</dbReference>
<sequence>MVSPAIALAFVPLLLTLLLRYRHYLALLYRAVLRLWLRDRLSGVPREHRAFQYLLAHAVPGDPRHVLSTFDRWSCRHEHLSCVGPVKAPMVKLRHH</sequence>
<proteinExistence type="predicted"/>
<dbReference type="EMBL" id="LSYS01007297">
    <property type="protein sequence ID" value="OPJ72141.1"/>
    <property type="molecule type" value="Genomic_DNA"/>
</dbReference>
<keyword evidence="2" id="KW-1185">Reference proteome</keyword>
<dbReference type="GO" id="GO:0042417">
    <property type="term" value="P:dopamine metabolic process"/>
    <property type="evidence" value="ECO:0007669"/>
    <property type="project" value="TreeGrafter"/>
</dbReference>
<keyword evidence="1" id="KW-0472">Membrane</keyword>
<dbReference type="STRING" id="372326.A0A1V4JIY0"/>
<keyword evidence="1" id="KW-0808">Transferase</keyword>
<dbReference type="AlphaFoldDB" id="A0A1V4JIY0"/>
<comment type="caution">
    <text evidence="1">The sequence shown here is derived from an EMBL/GenBank/DDBJ whole genome shotgun (WGS) entry which is preliminary data.</text>
</comment>